<reference evidence="3" key="1">
    <citation type="submission" date="2013-09" db="EMBL/GenBank/DDBJ databases">
        <title>Corchorus olitorius genome sequencing.</title>
        <authorList>
            <person name="Alam M."/>
            <person name="Haque M.S."/>
            <person name="Islam M.S."/>
            <person name="Emdad E.M."/>
            <person name="Islam M.M."/>
            <person name="Ahmed B."/>
            <person name="Halim A."/>
            <person name="Hossen Q.M.M."/>
            <person name="Hossain M.Z."/>
            <person name="Ahmed R."/>
            <person name="Khan M.M."/>
            <person name="Islam R."/>
            <person name="Rashid M.M."/>
            <person name="Khan S.A."/>
            <person name="Rahman M.S."/>
            <person name="Alam M."/>
            <person name="Yahiya A.S."/>
            <person name="Khan M.S."/>
            <person name="Azam M.S."/>
            <person name="Haque T."/>
            <person name="Lashkar M.Z.H."/>
            <person name="Akhand A.I."/>
            <person name="Morshed G."/>
            <person name="Roy S."/>
            <person name="Uddin K.S."/>
            <person name="Rabeya T."/>
            <person name="Hossain A.S."/>
            <person name="Chowdhury A."/>
            <person name="Snigdha A.R."/>
            <person name="Mortoza M.S."/>
            <person name="Matin S.A."/>
            <person name="Hoque S.M.E."/>
            <person name="Islam M.K."/>
            <person name="Roy D.K."/>
            <person name="Haider R."/>
            <person name="Moosa M.M."/>
            <person name="Elias S.M."/>
            <person name="Hasan A.M."/>
            <person name="Jahan S."/>
            <person name="Shafiuddin M."/>
            <person name="Mahmood N."/>
            <person name="Shommy N.S."/>
        </authorList>
    </citation>
    <scope>NUCLEOTIDE SEQUENCE [LARGE SCALE GENOMIC DNA]</scope>
    <source>
        <strain evidence="3">cv. O-4</strain>
    </source>
</reference>
<accession>A0A1R3JS40</accession>
<name>A0A1R3JS40_9ROSI</name>
<keyword evidence="3" id="KW-1185">Reference proteome</keyword>
<evidence type="ECO:0000256" key="1">
    <source>
        <dbReference type="SAM" id="MobiDB-lite"/>
    </source>
</evidence>
<comment type="caution">
    <text evidence="2">The sequence shown here is derived from an EMBL/GenBank/DDBJ whole genome shotgun (WGS) entry which is preliminary data.</text>
</comment>
<dbReference type="Proteomes" id="UP000187203">
    <property type="component" value="Unassembled WGS sequence"/>
</dbReference>
<proteinExistence type="predicted"/>
<evidence type="ECO:0000313" key="2">
    <source>
        <dbReference type="EMBL" id="OMO97668.1"/>
    </source>
</evidence>
<gene>
    <name evidence="2" type="ORF">COLO4_14440</name>
</gene>
<dbReference type="AlphaFoldDB" id="A0A1R3JS40"/>
<evidence type="ECO:0000313" key="3">
    <source>
        <dbReference type="Proteomes" id="UP000187203"/>
    </source>
</evidence>
<feature type="region of interest" description="Disordered" evidence="1">
    <location>
        <begin position="77"/>
        <end position="96"/>
    </location>
</feature>
<organism evidence="2 3">
    <name type="scientific">Corchorus olitorius</name>
    <dbReference type="NCBI Taxonomy" id="93759"/>
    <lineage>
        <taxon>Eukaryota</taxon>
        <taxon>Viridiplantae</taxon>
        <taxon>Streptophyta</taxon>
        <taxon>Embryophyta</taxon>
        <taxon>Tracheophyta</taxon>
        <taxon>Spermatophyta</taxon>
        <taxon>Magnoliopsida</taxon>
        <taxon>eudicotyledons</taxon>
        <taxon>Gunneridae</taxon>
        <taxon>Pentapetalae</taxon>
        <taxon>rosids</taxon>
        <taxon>malvids</taxon>
        <taxon>Malvales</taxon>
        <taxon>Malvaceae</taxon>
        <taxon>Grewioideae</taxon>
        <taxon>Apeibeae</taxon>
        <taxon>Corchorus</taxon>
    </lineage>
</organism>
<dbReference type="EMBL" id="AWUE01015426">
    <property type="protein sequence ID" value="OMO97668.1"/>
    <property type="molecule type" value="Genomic_DNA"/>
</dbReference>
<sequence>MVATLIRLRYKNILSTRQFKEYSRPGEKTHDLRAVITTYEGKHGHDATQHWWFRFSGFGRPIGSYMNMSQAQFSEGAFARATDEPRDDSFLDGSLS</sequence>
<protein>
    <submittedName>
        <fullName evidence="2">Uncharacterized protein</fullName>
    </submittedName>
</protein>